<feature type="region of interest" description="Disordered" evidence="1">
    <location>
        <begin position="70"/>
        <end position="91"/>
    </location>
</feature>
<keyword evidence="2" id="KW-0732">Signal</keyword>
<keyword evidence="4" id="KW-1185">Reference proteome</keyword>
<evidence type="ECO:0000256" key="1">
    <source>
        <dbReference type="SAM" id="MobiDB-lite"/>
    </source>
</evidence>
<dbReference type="PANTHER" id="PTHR33474:SF16">
    <property type="entry name" value="OS01G0264400 PROTEIN"/>
    <property type="match status" value="1"/>
</dbReference>
<reference evidence="3 4" key="2">
    <citation type="submission" date="2024-10" db="EMBL/GenBank/DDBJ databases">
        <authorList>
            <person name="Ryan C."/>
        </authorList>
    </citation>
    <scope>NUCLEOTIDE SEQUENCE [LARGE SCALE GENOMIC DNA]</scope>
</reference>
<evidence type="ECO:0000313" key="3">
    <source>
        <dbReference type="EMBL" id="CAL4908786.1"/>
    </source>
</evidence>
<accession>A0ABC8WES9</accession>
<name>A0ABC8WES9_9POAL</name>
<evidence type="ECO:0000313" key="4">
    <source>
        <dbReference type="Proteomes" id="UP001497457"/>
    </source>
</evidence>
<feature type="chain" id="PRO_5044782918" evidence="2">
    <location>
        <begin position="23"/>
        <end position="91"/>
    </location>
</feature>
<gene>
    <name evidence="3" type="ORF">URODEC1_LOCUS13301</name>
</gene>
<feature type="signal peptide" evidence="2">
    <location>
        <begin position="1"/>
        <end position="22"/>
    </location>
</feature>
<evidence type="ECO:0000256" key="2">
    <source>
        <dbReference type="SAM" id="SignalP"/>
    </source>
</evidence>
<protein>
    <submittedName>
        <fullName evidence="3">Uncharacterized protein</fullName>
    </submittedName>
</protein>
<sequence>MARHAERHLLFAVLVLSGLLLAASVSMPRSLRLGSPHQHPPAVKLTSSQQEAALAAWSLGRQGARMAVEVNDYQPSGPNNRHDPPKGPGRA</sequence>
<dbReference type="EMBL" id="OZ075122">
    <property type="protein sequence ID" value="CAL4908786.1"/>
    <property type="molecule type" value="Genomic_DNA"/>
</dbReference>
<organism evidence="3 4">
    <name type="scientific">Urochloa decumbens</name>
    <dbReference type="NCBI Taxonomy" id="240449"/>
    <lineage>
        <taxon>Eukaryota</taxon>
        <taxon>Viridiplantae</taxon>
        <taxon>Streptophyta</taxon>
        <taxon>Embryophyta</taxon>
        <taxon>Tracheophyta</taxon>
        <taxon>Spermatophyta</taxon>
        <taxon>Magnoliopsida</taxon>
        <taxon>Liliopsida</taxon>
        <taxon>Poales</taxon>
        <taxon>Poaceae</taxon>
        <taxon>PACMAD clade</taxon>
        <taxon>Panicoideae</taxon>
        <taxon>Panicodae</taxon>
        <taxon>Paniceae</taxon>
        <taxon>Melinidinae</taxon>
        <taxon>Urochloa</taxon>
    </lineage>
</organism>
<dbReference type="Proteomes" id="UP001497457">
    <property type="component" value="Chromosome 12b"/>
</dbReference>
<dbReference type="PANTHER" id="PTHR33474">
    <property type="entry name" value="TRANSMEMBRANE PROTEIN"/>
    <property type="match status" value="1"/>
</dbReference>
<dbReference type="AlphaFoldDB" id="A0ABC8WES9"/>
<proteinExistence type="predicted"/>
<reference evidence="4" key="1">
    <citation type="submission" date="2024-06" db="EMBL/GenBank/DDBJ databases">
        <authorList>
            <person name="Ryan C."/>
        </authorList>
    </citation>
    <scope>NUCLEOTIDE SEQUENCE [LARGE SCALE GENOMIC DNA]</scope>
</reference>